<dbReference type="SMART" id="SM00187">
    <property type="entry name" value="INB"/>
    <property type="match status" value="1"/>
</dbReference>
<feature type="compositionally biased region" description="Low complexity" evidence="15">
    <location>
        <begin position="980"/>
        <end position="995"/>
    </location>
</feature>
<keyword evidence="22" id="KW-1185">Reference proteome</keyword>
<dbReference type="PRINTS" id="PR01186">
    <property type="entry name" value="INTEGRINB"/>
</dbReference>
<dbReference type="Pfam" id="PF07965">
    <property type="entry name" value="Integrin_B_tail"/>
    <property type="match status" value="1"/>
</dbReference>
<evidence type="ECO:0000256" key="17">
    <source>
        <dbReference type="SAM" id="SignalP"/>
    </source>
</evidence>
<evidence type="ECO:0000256" key="9">
    <source>
        <dbReference type="ARBA" id="ARBA00022989"/>
    </source>
</evidence>
<dbReference type="GO" id="GO:0033627">
    <property type="term" value="P:cell adhesion mediated by integrin"/>
    <property type="evidence" value="ECO:0007669"/>
    <property type="project" value="TreeGrafter"/>
</dbReference>
<name>A0A6H5IJI6_9HYME</name>
<evidence type="ECO:0000256" key="2">
    <source>
        <dbReference type="ARBA" id="ARBA00007449"/>
    </source>
</evidence>
<evidence type="ECO:0000256" key="1">
    <source>
        <dbReference type="ARBA" id="ARBA00004251"/>
    </source>
</evidence>
<dbReference type="InterPro" id="IPR002369">
    <property type="entry name" value="Integrin_bsu_VWA"/>
</dbReference>
<comment type="similarity">
    <text evidence="2 14">Belongs to the integrin beta chain family.</text>
</comment>
<dbReference type="GO" id="GO:0007157">
    <property type="term" value="P:heterophilic cell-cell adhesion via plasma membrane cell adhesion molecules"/>
    <property type="evidence" value="ECO:0007669"/>
    <property type="project" value="UniProtKB-ARBA"/>
</dbReference>
<evidence type="ECO:0000256" key="4">
    <source>
        <dbReference type="ARBA" id="ARBA00022536"/>
    </source>
</evidence>
<dbReference type="InterPro" id="IPR013111">
    <property type="entry name" value="EGF_extracell"/>
</dbReference>
<protein>
    <recommendedName>
        <fullName evidence="14">Integrin beta</fullName>
    </recommendedName>
</protein>
<dbReference type="SUPFAM" id="SSF69687">
    <property type="entry name" value="Integrin beta tail domain"/>
    <property type="match status" value="1"/>
</dbReference>
<feature type="compositionally biased region" description="Polar residues" evidence="15">
    <location>
        <begin position="1020"/>
        <end position="1045"/>
    </location>
</feature>
<dbReference type="OrthoDB" id="410592at2759"/>
<dbReference type="FunFam" id="2.10.25.10:FF:000036">
    <property type="entry name" value="Integrin beta"/>
    <property type="match status" value="1"/>
</dbReference>
<dbReference type="SUPFAM" id="SSF103575">
    <property type="entry name" value="Plexin repeat"/>
    <property type="match status" value="1"/>
</dbReference>
<keyword evidence="9 16" id="KW-1133">Transmembrane helix</keyword>
<keyword evidence="10 14" id="KW-0401">Integrin</keyword>
<dbReference type="SMART" id="SM01242">
    <property type="entry name" value="Integrin_B_tail"/>
    <property type="match status" value="1"/>
</dbReference>
<evidence type="ECO:0000256" key="6">
    <source>
        <dbReference type="ARBA" id="ARBA00022729"/>
    </source>
</evidence>
<dbReference type="SUPFAM" id="SSF69179">
    <property type="entry name" value="Integrin domains"/>
    <property type="match status" value="1"/>
</dbReference>
<dbReference type="EMBL" id="CADCXV010000848">
    <property type="protein sequence ID" value="CAB0037301.1"/>
    <property type="molecule type" value="Genomic_DNA"/>
</dbReference>
<dbReference type="InterPro" id="IPR036349">
    <property type="entry name" value="Integrin_bsu_tail_dom_sf"/>
</dbReference>
<evidence type="ECO:0000256" key="16">
    <source>
        <dbReference type="SAM" id="Phobius"/>
    </source>
</evidence>
<evidence type="ECO:0000256" key="10">
    <source>
        <dbReference type="ARBA" id="ARBA00023037"/>
    </source>
</evidence>
<dbReference type="Pfam" id="PF00362">
    <property type="entry name" value="Integrin_beta"/>
    <property type="match status" value="1"/>
</dbReference>
<dbReference type="InterPro" id="IPR015812">
    <property type="entry name" value="Integrin_bsu"/>
</dbReference>
<evidence type="ECO:0000256" key="3">
    <source>
        <dbReference type="ARBA" id="ARBA00022475"/>
    </source>
</evidence>
<keyword evidence="13" id="KW-0325">Glycoprotein</keyword>
<gene>
    <name evidence="21" type="ORF">TBRA_LOCUS9136</name>
</gene>
<dbReference type="GO" id="GO:0009986">
    <property type="term" value="C:cell surface"/>
    <property type="evidence" value="ECO:0007669"/>
    <property type="project" value="TreeGrafter"/>
</dbReference>
<evidence type="ECO:0000256" key="7">
    <source>
        <dbReference type="ARBA" id="ARBA00022737"/>
    </source>
</evidence>
<dbReference type="PANTHER" id="PTHR10082:SF60">
    <property type="entry name" value="INTEGRIN BETA-PS"/>
    <property type="match status" value="1"/>
</dbReference>
<evidence type="ECO:0000256" key="5">
    <source>
        <dbReference type="ARBA" id="ARBA00022692"/>
    </source>
</evidence>
<proteinExistence type="inferred from homology"/>
<dbReference type="Gene3D" id="4.10.1240.30">
    <property type="match status" value="1"/>
</dbReference>
<feature type="domain" description="Integrin beta subunit tail" evidence="20">
    <location>
        <begin position="676"/>
        <end position="762"/>
    </location>
</feature>
<dbReference type="SMART" id="SM01241">
    <property type="entry name" value="Integrin_b_cyt"/>
    <property type="match status" value="1"/>
</dbReference>
<dbReference type="Pfam" id="PF23105">
    <property type="entry name" value="EGF_integrin"/>
    <property type="match status" value="1"/>
</dbReference>
<dbReference type="InterPro" id="IPR036465">
    <property type="entry name" value="vWFA_dom_sf"/>
</dbReference>
<feature type="chain" id="PRO_5026092792" description="Integrin beta" evidence="17">
    <location>
        <begin position="23"/>
        <end position="1762"/>
    </location>
</feature>
<dbReference type="SUPFAM" id="SSF57196">
    <property type="entry name" value="EGF/Laminin"/>
    <property type="match status" value="1"/>
</dbReference>
<dbReference type="Pfam" id="PF08725">
    <property type="entry name" value="Integrin_b_cyt"/>
    <property type="match status" value="1"/>
</dbReference>
<dbReference type="InterPro" id="IPR057073">
    <property type="entry name" value="EGF_integrin_2"/>
</dbReference>
<feature type="transmembrane region" description="Helical" evidence="16">
    <location>
        <begin position="1095"/>
        <end position="1114"/>
    </location>
</feature>
<evidence type="ECO:0000256" key="14">
    <source>
        <dbReference type="RuleBase" id="RU000633"/>
    </source>
</evidence>
<feature type="region of interest" description="Disordered" evidence="15">
    <location>
        <begin position="1010"/>
        <end position="1047"/>
    </location>
</feature>
<dbReference type="GO" id="GO:0005925">
    <property type="term" value="C:focal adhesion"/>
    <property type="evidence" value="ECO:0007669"/>
    <property type="project" value="TreeGrafter"/>
</dbReference>
<evidence type="ECO:0000313" key="21">
    <source>
        <dbReference type="EMBL" id="CAB0037301.1"/>
    </source>
</evidence>
<dbReference type="InterPro" id="IPR032695">
    <property type="entry name" value="Integrin_dom_sf"/>
</dbReference>
<evidence type="ECO:0000259" key="19">
    <source>
        <dbReference type="SMART" id="SM01241"/>
    </source>
</evidence>
<dbReference type="GO" id="GO:0008305">
    <property type="term" value="C:integrin complex"/>
    <property type="evidence" value="ECO:0007669"/>
    <property type="project" value="TreeGrafter"/>
</dbReference>
<feature type="domain" description="Integrin beta subunit cytoplasmic" evidence="19">
    <location>
        <begin position="786"/>
        <end position="817"/>
    </location>
</feature>
<feature type="domain" description="Integrin beta subunit VWA" evidence="18">
    <location>
        <begin position="40"/>
        <end position="493"/>
    </location>
</feature>
<dbReference type="FunFam" id="3.40.50.410:FF:000002">
    <property type="entry name" value="Integrin beta"/>
    <property type="match status" value="1"/>
</dbReference>
<evidence type="ECO:0000259" key="20">
    <source>
        <dbReference type="SMART" id="SM01242"/>
    </source>
</evidence>
<dbReference type="GO" id="GO:0005178">
    <property type="term" value="F:integrin binding"/>
    <property type="evidence" value="ECO:0007669"/>
    <property type="project" value="TreeGrafter"/>
</dbReference>
<dbReference type="PROSITE" id="PS52047">
    <property type="entry name" value="I_EGF_2"/>
    <property type="match status" value="2"/>
</dbReference>
<feature type="transmembrane region" description="Helical" evidence="16">
    <location>
        <begin position="761"/>
        <end position="785"/>
    </location>
</feature>
<dbReference type="Gene3D" id="2.60.40.1510">
    <property type="entry name" value="ntegrin, alpha v. Chain A, domain 3"/>
    <property type="match status" value="1"/>
</dbReference>
<feature type="signal peptide" evidence="17">
    <location>
        <begin position="1"/>
        <end position="22"/>
    </location>
</feature>
<evidence type="ECO:0000259" key="18">
    <source>
        <dbReference type="SMART" id="SM00187"/>
    </source>
</evidence>
<evidence type="ECO:0000256" key="13">
    <source>
        <dbReference type="ARBA" id="ARBA00023180"/>
    </source>
</evidence>
<evidence type="ECO:0000256" key="15">
    <source>
        <dbReference type="SAM" id="MobiDB-lite"/>
    </source>
</evidence>
<accession>A0A6H5IJI6</accession>
<reference evidence="21 22" key="1">
    <citation type="submission" date="2020-02" db="EMBL/GenBank/DDBJ databases">
        <authorList>
            <person name="Ferguson B K."/>
        </authorList>
    </citation>
    <scope>NUCLEOTIDE SEQUENCE [LARGE SCALE GENOMIC DNA]</scope>
</reference>
<comment type="subcellular location">
    <subcellularLocation>
        <location evidence="1 14">Cell membrane</location>
        <topology evidence="1 14">Single-pass type I membrane protein</topology>
    </subcellularLocation>
</comment>
<evidence type="ECO:0000256" key="8">
    <source>
        <dbReference type="ARBA" id="ARBA00022889"/>
    </source>
</evidence>
<dbReference type="Proteomes" id="UP000479190">
    <property type="component" value="Unassembled WGS sequence"/>
</dbReference>
<organism evidence="21 22">
    <name type="scientific">Trichogramma brassicae</name>
    <dbReference type="NCBI Taxonomy" id="86971"/>
    <lineage>
        <taxon>Eukaryota</taxon>
        <taxon>Metazoa</taxon>
        <taxon>Ecdysozoa</taxon>
        <taxon>Arthropoda</taxon>
        <taxon>Hexapoda</taxon>
        <taxon>Insecta</taxon>
        <taxon>Pterygota</taxon>
        <taxon>Neoptera</taxon>
        <taxon>Endopterygota</taxon>
        <taxon>Hymenoptera</taxon>
        <taxon>Apocrita</taxon>
        <taxon>Proctotrupomorpha</taxon>
        <taxon>Chalcidoidea</taxon>
        <taxon>Trichogrammatidae</taxon>
        <taxon>Trichogramma</taxon>
    </lineage>
</organism>
<evidence type="ECO:0000256" key="11">
    <source>
        <dbReference type="ARBA" id="ARBA00023136"/>
    </source>
</evidence>
<dbReference type="GO" id="GO:0016477">
    <property type="term" value="P:cell migration"/>
    <property type="evidence" value="ECO:0007669"/>
    <property type="project" value="TreeGrafter"/>
</dbReference>
<keyword evidence="7" id="KW-0677">Repeat</keyword>
<feature type="region of interest" description="Disordered" evidence="15">
    <location>
        <begin position="1333"/>
        <end position="1352"/>
    </location>
</feature>
<dbReference type="Gene3D" id="2.10.25.10">
    <property type="entry name" value="Laminin"/>
    <property type="match status" value="4"/>
</dbReference>
<keyword evidence="4" id="KW-0245">EGF-like domain</keyword>
<feature type="region of interest" description="Disordered" evidence="15">
    <location>
        <begin position="962"/>
        <end position="995"/>
    </location>
</feature>
<dbReference type="GO" id="GO:0007160">
    <property type="term" value="P:cell-matrix adhesion"/>
    <property type="evidence" value="ECO:0007669"/>
    <property type="project" value="TreeGrafter"/>
</dbReference>
<dbReference type="GO" id="GO:0007229">
    <property type="term" value="P:integrin-mediated signaling pathway"/>
    <property type="evidence" value="ECO:0007669"/>
    <property type="project" value="UniProtKB-KW"/>
</dbReference>
<keyword evidence="12" id="KW-1015">Disulfide bond</keyword>
<keyword evidence="8 14" id="KW-0130">Cell adhesion</keyword>
<keyword evidence="6 17" id="KW-0732">Signal</keyword>
<keyword evidence="5 14" id="KW-0812">Transmembrane</keyword>
<dbReference type="SUPFAM" id="SSF53300">
    <property type="entry name" value="vWA-like"/>
    <property type="match status" value="1"/>
</dbReference>
<keyword evidence="3" id="KW-1003">Cell membrane</keyword>
<evidence type="ECO:0000256" key="12">
    <source>
        <dbReference type="ARBA" id="ARBA00023157"/>
    </source>
</evidence>
<dbReference type="Pfam" id="PF07974">
    <property type="entry name" value="EGF_2"/>
    <property type="match status" value="1"/>
</dbReference>
<dbReference type="PROSITE" id="PS00243">
    <property type="entry name" value="I_EGF_1"/>
    <property type="match status" value="1"/>
</dbReference>
<dbReference type="InterPro" id="IPR014836">
    <property type="entry name" value="Integrin_bsu_cyt_dom"/>
</dbReference>
<dbReference type="Gene3D" id="3.40.50.410">
    <property type="entry name" value="von Willebrand factor, type A domain"/>
    <property type="match status" value="1"/>
</dbReference>
<evidence type="ECO:0000313" key="22">
    <source>
        <dbReference type="Proteomes" id="UP000479190"/>
    </source>
</evidence>
<keyword evidence="11 16" id="KW-0472">Membrane</keyword>
<dbReference type="Gene3D" id="1.20.5.100">
    <property type="entry name" value="Cytochrome c1, transmembrane anchor, C-terminal"/>
    <property type="match status" value="1"/>
</dbReference>
<dbReference type="InterPro" id="IPR012896">
    <property type="entry name" value="Integrin_bsu_tail"/>
</dbReference>
<dbReference type="InterPro" id="IPR057243">
    <property type="entry name" value="Integrin_I-EGF_CS"/>
</dbReference>
<sequence length="1762" mass="197445">MIDQLKTSLLLTLVLWTVVSIAVQNKPKPTGTNFCISKQSCHECIQTPSCAWCSLPDFDDKRCFLPHINTRISEICPDNYTFNPDNEYIKIRHRDLWKGSYSIDGGSESGFFIEEGGHESYNGKFNVQGGGKSYFGGKQEAVQLYPQEINLKLRINEVQKIKIEYAQAEDYPVDLYYLMDLSNSMKDDKQKLSDLGQLLVESMNNITSNFRLGFGSFVDKVIMPYVSMVPRQLEEPCDGCAAPYGFQNHMPLSQNTQKFAQEVHDAPVSGNLDAPEGGFDAIMQAIVCRDEIQWREKARKLLLFSTDAGFHFAGDGKLGGIVKPNDGCCHLDEYGNYKHSTLQDYPSISQINLKVKENSVNIIWAVTEEQIKVYQSLTKLIEGSYAAKLSNDSSNIVDLVREQYNAISSTVEMKDTSSNYVNIKYFSSCLGAGPSIETNKCNGIKVGNKVEFTAEIVVPACPENRSEWNQKFLIYPIGINESLTVNLEMICDCQCEKPFETGYEKNSTVCHHGGDLSCGVCNCYDKHFGKNCECTTNDPSQTFVNEFACRRDNTSTVDCSGRGTCICNRCECETRIDETEIIDGPYCECDNFSCDRRNNTICSGHGNCNCGVCNCLPGWSGDACECSTDTSACFRHGIECSGHGVCECGKCKCNVEGEYRYSGQYCQICRTCPSRCEELKPCVLCHAFKAGNLTETECNATCPDFHPVIVQTLEVDADEEETGCWGYDEHDCKYYFAYHYNMTTNKLQVRVQEHRECPPQVYILGIVLGVIGAVVLIGMALLLVWKLLTTIHDRREFARFEKERMMAKWDAFFFTWRICRAKYFSCSAQVVCTISEQQLIQSQARARRQTWGYVKACTTPKLVDAPLAPVAPPEEEVVVRKVLVSKSIQQHSTSTSHNPGGYAELDSSGAISYAHQRSGSSYEHSAGGGYGYDGDGGGAGGSSYAQKSGYMAVSQIDGGSISGEGYGHQRGASGYSRQVASSSNNQGSLASASANGSGYAQRTGYMAVSQSDSGYGPANGHSQKASGYSSHSSAGEHNNQHSRSYGDSGRRQVIDVRFYMKLEKNLHIKTCNSFKAYDNITDTFRSPTLSTNQNAYKLSTLLAFSSCFAITIVAHENPNSKIKFPLRDRQIFELALFVFDSGGIKTFGNIDLLMTFYIHAGRASGEAIAYILRCWRPLTISECRLRIQTSNCFFMPPHIEVQLFFDHLNGSKLLNDVIIRKFCPPVDCLDLYDRLSYVLYDIYESLQAHQEYLSRMRVFDVEEEKRGEMYLRYERATSWLPEELAVVSLLLEKMLQLVEEGTIRRVLIERPIIFSIKARVRCAYLLEVTDDDGYDDKEAGGPPESFSNSCSETSTLLNTANSDPLDRIELKLYLLNLKYELAQPRDNETSLAEFRLILHGDELWLNACRANDALLLPASNSTRCQAESLKVAPQPQPLDPRITTAWKDNDEEFESSDTRVLRTPVCLRDFSDYVEGEELDWLESRRKSNDGNKLAQRLRQVMKQTDVQRPTINDEDFYLPGSLKACEIQILRDAECNAPGNSRCSSKVNAHALAGISDGTRTMSCCQWDESVQRQDSADSDFVWVEACGYAEHPSYATVERGYSPMILFRVSLSNLRVEFGLDGSVTLTNDDGDSKIMFCRCHFYFVCQIAASSSHIEGQRTNFYAYPSPVVDERAVNSSWSCTLSQKMFAHPLLIVVVRRLSSICLNYRLKSRLLRGHTLLASPPELDIFFRTRCLVPSCECGSRFCRRWQVPNCSVGYIL</sequence>
<dbReference type="PANTHER" id="PTHR10082">
    <property type="entry name" value="INTEGRIN BETA SUBUNIT"/>
    <property type="match status" value="1"/>
</dbReference>